<evidence type="ECO:0000313" key="2">
    <source>
        <dbReference type="EMBL" id="PKS09349.1"/>
    </source>
</evidence>
<sequence length="399" mass="46431">MSKQDTDKLLTDDYVAELLAKEAQDCSLKFSTMGMDAYKSTKKPANMPKPNTRFLRNIIKDTNSHNAALIAKEAAESQARLEQLEKRGEQHRERRSAGPGDIRKRQIGDINAILLDKKPKRSEKDLLAAPRPSKRDSIPSSRRDRSRSPQRERARDKEKDKHEERRRDRGKYHDRRDEKSRSSRREGSDRDYHRSKRRRHEDTESEDDTKSRHRSRRHRSSERRRSRSPTSRERKRRERSTSKDRHSKSGLQRGSGRANAQRKEPREKTTDQDVRDNMSESSDPLDEFIGPAPPPKSPIQRRGRGTISAFSGINERFAEGYDPKQDVNIGGDGDEWPDAVEAFRDRQKLRQSQQERMKAAGFSDKDLLRFNDASKEKGETDVKWTKAGEQREWDIGKTF</sequence>
<evidence type="ECO:0000256" key="1">
    <source>
        <dbReference type="SAM" id="MobiDB-lite"/>
    </source>
</evidence>
<feature type="compositionally biased region" description="Basic and acidic residues" evidence="1">
    <location>
        <begin position="174"/>
        <end position="192"/>
    </location>
</feature>
<dbReference type="PANTHER" id="PTHR40132">
    <property type="entry name" value="PRE-MRNA-SPLICING FACTOR 38B"/>
    <property type="match status" value="1"/>
</dbReference>
<protein>
    <recommendedName>
        <fullName evidence="4">Pre-mRNA-splicing factor 38B</fullName>
    </recommendedName>
</protein>
<feature type="compositionally biased region" description="Basic and acidic residues" evidence="1">
    <location>
        <begin position="261"/>
        <end position="278"/>
    </location>
</feature>
<accession>A0A2N3NA87</accession>
<dbReference type="OrthoDB" id="2431475at2759"/>
<dbReference type="InParanoid" id="A0A2N3NA87"/>
<dbReference type="PANTHER" id="PTHR40132:SF1">
    <property type="entry name" value="PRE-MRNA-SPLICING FACTOR 38B"/>
    <property type="match status" value="1"/>
</dbReference>
<evidence type="ECO:0000313" key="3">
    <source>
        <dbReference type="Proteomes" id="UP000233524"/>
    </source>
</evidence>
<comment type="caution">
    <text evidence="2">The sequence shown here is derived from an EMBL/GenBank/DDBJ whole genome shotgun (WGS) entry which is preliminary data.</text>
</comment>
<gene>
    <name evidence="2" type="ORF">jhhlp_003963</name>
</gene>
<organism evidence="2 3">
    <name type="scientific">Lomentospora prolificans</name>
    <dbReference type="NCBI Taxonomy" id="41688"/>
    <lineage>
        <taxon>Eukaryota</taxon>
        <taxon>Fungi</taxon>
        <taxon>Dikarya</taxon>
        <taxon>Ascomycota</taxon>
        <taxon>Pezizomycotina</taxon>
        <taxon>Sordariomycetes</taxon>
        <taxon>Hypocreomycetidae</taxon>
        <taxon>Microascales</taxon>
        <taxon>Microascaceae</taxon>
        <taxon>Lomentospora</taxon>
    </lineage>
</organism>
<reference evidence="2 3" key="1">
    <citation type="journal article" date="2017" name="G3 (Bethesda)">
        <title>First Draft Genome Sequence of the Pathogenic Fungus Lomentospora prolificans (Formerly Scedosporium prolificans).</title>
        <authorList>
            <person name="Luo R."/>
            <person name="Zimin A."/>
            <person name="Workman R."/>
            <person name="Fan Y."/>
            <person name="Pertea G."/>
            <person name="Grossman N."/>
            <person name="Wear M.P."/>
            <person name="Jia B."/>
            <person name="Miller H."/>
            <person name="Casadevall A."/>
            <person name="Timp W."/>
            <person name="Zhang S.X."/>
            <person name="Salzberg S.L."/>
        </authorList>
    </citation>
    <scope>NUCLEOTIDE SEQUENCE [LARGE SCALE GENOMIC DNA]</scope>
    <source>
        <strain evidence="2 3">JHH-5317</strain>
    </source>
</reference>
<dbReference type="VEuPathDB" id="FungiDB:jhhlp_003963"/>
<feature type="compositionally biased region" description="Basic residues" evidence="1">
    <location>
        <begin position="211"/>
        <end position="238"/>
    </location>
</feature>
<proteinExistence type="predicted"/>
<name>A0A2N3NA87_9PEZI</name>
<evidence type="ECO:0008006" key="4">
    <source>
        <dbReference type="Google" id="ProtNLM"/>
    </source>
</evidence>
<feature type="region of interest" description="Disordered" evidence="1">
    <location>
        <begin position="77"/>
        <end position="307"/>
    </location>
</feature>
<dbReference type="STRING" id="41688.A0A2N3NA87"/>
<dbReference type="EMBL" id="NLAX01000010">
    <property type="protein sequence ID" value="PKS09349.1"/>
    <property type="molecule type" value="Genomic_DNA"/>
</dbReference>
<feature type="compositionally biased region" description="Basic and acidic residues" evidence="1">
    <location>
        <begin position="82"/>
        <end position="107"/>
    </location>
</feature>
<keyword evidence="3" id="KW-1185">Reference proteome</keyword>
<feature type="compositionally biased region" description="Basic and acidic residues" evidence="1">
    <location>
        <begin position="133"/>
        <end position="167"/>
    </location>
</feature>
<dbReference type="Proteomes" id="UP000233524">
    <property type="component" value="Unassembled WGS sequence"/>
</dbReference>
<dbReference type="AlphaFoldDB" id="A0A2N3NA87"/>